<reference evidence="1" key="1">
    <citation type="submission" date="2021-02" db="EMBL/GenBank/DDBJ databases">
        <title>Fulvivirga sp. S481 isolated from sea water.</title>
        <authorList>
            <person name="Bae S.S."/>
            <person name="Baek K."/>
        </authorList>
    </citation>
    <scope>NUCLEOTIDE SEQUENCE</scope>
    <source>
        <strain evidence="1">S481</strain>
    </source>
</reference>
<protein>
    <submittedName>
        <fullName evidence="1">DUF5004 domain-containing protein</fullName>
    </submittedName>
</protein>
<dbReference type="PROSITE" id="PS51257">
    <property type="entry name" value="PROKAR_LIPOPROTEIN"/>
    <property type="match status" value="1"/>
</dbReference>
<sequence length="170" mass="18950">MKNIIKNKWTYMLAITLLVVTACSDDIEDLKLEPAESKTALLSGTWALTSVIQTDEDAVRKGFPEFVLREDITSLFDFTDLVLTLNADGTYSVTAGNSPNIVGSTSGTYSLDNQEFPSQILFEGGRTIDIGTYEGLSEGVLTLKFVRYQRNSEGEITNAFLSYEYKFERQ</sequence>
<dbReference type="Pfam" id="PF16395">
    <property type="entry name" value="DUF5004"/>
    <property type="match status" value="1"/>
</dbReference>
<dbReference type="RefSeq" id="WP_205720756.1">
    <property type="nucleotide sequence ID" value="NZ_CP070608.1"/>
</dbReference>
<accession>A0A974WDP6</accession>
<dbReference type="Proteomes" id="UP000662783">
    <property type="component" value="Chromosome"/>
</dbReference>
<dbReference type="AlphaFoldDB" id="A0A974WDP6"/>
<evidence type="ECO:0000313" key="2">
    <source>
        <dbReference type="Proteomes" id="UP000662783"/>
    </source>
</evidence>
<organism evidence="1 2">
    <name type="scientific">Fulvivirga lutea</name>
    <dbReference type="NCBI Taxonomy" id="2810512"/>
    <lineage>
        <taxon>Bacteria</taxon>
        <taxon>Pseudomonadati</taxon>
        <taxon>Bacteroidota</taxon>
        <taxon>Cytophagia</taxon>
        <taxon>Cytophagales</taxon>
        <taxon>Fulvivirgaceae</taxon>
        <taxon>Fulvivirga</taxon>
    </lineage>
</organism>
<gene>
    <name evidence="1" type="ORF">JR347_11515</name>
</gene>
<proteinExistence type="predicted"/>
<dbReference type="EMBL" id="CP070608">
    <property type="protein sequence ID" value="QSE96239.1"/>
    <property type="molecule type" value="Genomic_DNA"/>
</dbReference>
<dbReference type="KEGG" id="fuv:JR347_11515"/>
<dbReference type="InterPro" id="IPR032168">
    <property type="entry name" value="DUF5004"/>
</dbReference>
<name>A0A974WDP6_9BACT</name>
<keyword evidence="2" id="KW-1185">Reference proteome</keyword>
<evidence type="ECO:0000313" key="1">
    <source>
        <dbReference type="EMBL" id="QSE96239.1"/>
    </source>
</evidence>